<evidence type="ECO:0000313" key="5">
    <source>
        <dbReference type="Proteomes" id="UP001357223"/>
    </source>
</evidence>
<dbReference type="EC" id="2.1.1.-" evidence="4"/>
<dbReference type="Proteomes" id="UP001357223">
    <property type="component" value="Chromosome"/>
</dbReference>
<accession>A0ABZ2CFU6</accession>
<dbReference type="PANTHER" id="PTHR43861:SF1">
    <property type="entry name" value="TRANS-ACONITATE 2-METHYLTRANSFERASE"/>
    <property type="match status" value="1"/>
</dbReference>
<dbReference type="Gene3D" id="2.20.25.110">
    <property type="entry name" value="S-adenosyl-L-methionine-dependent methyltransferases"/>
    <property type="match status" value="1"/>
</dbReference>
<reference evidence="4 5" key="1">
    <citation type="submission" date="2023-10" db="EMBL/GenBank/DDBJ databases">
        <title>Niallia locisalis sp.nov. isolated from a salt pond sample.</title>
        <authorList>
            <person name="Li X.-J."/>
            <person name="Dong L."/>
        </authorList>
    </citation>
    <scope>NUCLEOTIDE SEQUENCE [LARGE SCALE GENOMIC DNA]</scope>
    <source>
        <strain evidence="4 5">DSM 29761</strain>
    </source>
</reference>
<dbReference type="Gene3D" id="3.40.50.150">
    <property type="entry name" value="Vaccinia Virus protein VP39"/>
    <property type="match status" value="1"/>
</dbReference>
<dbReference type="SUPFAM" id="SSF53335">
    <property type="entry name" value="S-adenosyl-L-methionine-dependent methyltransferases"/>
    <property type="match status" value="1"/>
</dbReference>
<keyword evidence="2 4" id="KW-0808">Transferase</keyword>
<proteinExistence type="predicted"/>
<dbReference type="CDD" id="cd02440">
    <property type="entry name" value="AdoMet_MTases"/>
    <property type="match status" value="1"/>
</dbReference>
<dbReference type="Pfam" id="PF13649">
    <property type="entry name" value="Methyltransf_25"/>
    <property type="match status" value="1"/>
</dbReference>
<organism evidence="4 5">
    <name type="scientific">Niallia oryzisoli</name>
    <dbReference type="NCBI Taxonomy" id="1737571"/>
    <lineage>
        <taxon>Bacteria</taxon>
        <taxon>Bacillati</taxon>
        <taxon>Bacillota</taxon>
        <taxon>Bacilli</taxon>
        <taxon>Bacillales</taxon>
        <taxon>Bacillaceae</taxon>
        <taxon>Niallia</taxon>
    </lineage>
</organism>
<feature type="domain" description="Methyltransferase" evidence="3">
    <location>
        <begin position="41"/>
        <end position="135"/>
    </location>
</feature>
<dbReference type="InterPro" id="IPR029063">
    <property type="entry name" value="SAM-dependent_MTases_sf"/>
</dbReference>
<gene>
    <name evidence="4" type="ORF">R4Z09_06625</name>
</gene>
<evidence type="ECO:0000259" key="3">
    <source>
        <dbReference type="Pfam" id="PF13649"/>
    </source>
</evidence>
<keyword evidence="1 4" id="KW-0489">Methyltransferase</keyword>
<name>A0ABZ2CFU6_9BACI</name>
<dbReference type="InterPro" id="IPR041698">
    <property type="entry name" value="Methyltransf_25"/>
</dbReference>
<dbReference type="EMBL" id="CP137640">
    <property type="protein sequence ID" value="WVX82652.1"/>
    <property type="molecule type" value="Genomic_DNA"/>
</dbReference>
<evidence type="ECO:0000313" key="4">
    <source>
        <dbReference type="EMBL" id="WVX82652.1"/>
    </source>
</evidence>
<dbReference type="PANTHER" id="PTHR43861">
    <property type="entry name" value="TRANS-ACONITATE 2-METHYLTRANSFERASE-RELATED"/>
    <property type="match status" value="1"/>
</dbReference>
<evidence type="ECO:0000256" key="1">
    <source>
        <dbReference type="ARBA" id="ARBA00022603"/>
    </source>
</evidence>
<dbReference type="GO" id="GO:0032259">
    <property type="term" value="P:methylation"/>
    <property type="evidence" value="ECO:0007669"/>
    <property type="project" value="UniProtKB-KW"/>
</dbReference>
<dbReference type="RefSeq" id="WP_338451549.1">
    <property type="nucleotide sequence ID" value="NZ_CP137640.1"/>
</dbReference>
<protein>
    <submittedName>
        <fullName evidence="4">Class I SAM-dependent methyltransferase</fullName>
        <ecNumber evidence="4">2.1.1.-</ecNumber>
    </submittedName>
</protein>
<evidence type="ECO:0000256" key="2">
    <source>
        <dbReference type="ARBA" id="ARBA00022679"/>
    </source>
</evidence>
<keyword evidence="5" id="KW-1185">Reference proteome</keyword>
<sequence>MTYGKFAYLYDELMKDVPYQEWVQFINGQALMYGIKGKKLLDLACGTGELSIKLAEEGYDVTGVDLSADMLAVANEKAVQKGFSLFFVEQDMAQLEELEPFDMIGIFCDSLNYLETEGEVIQTFERVLQHLKPGGLFLFDVHSIYKINSLFIDQTYAYNGEDVSYIWQCFEGEHPNSVEHELTFFQLDPHTDQYNRFDELHMQRTFSIDQYEKWLSKIGFELLNISADFHNSKPKKESERIFFTVRKPNSF</sequence>
<dbReference type="GO" id="GO:0008168">
    <property type="term" value="F:methyltransferase activity"/>
    <property type="evidence" value="ECO:0007669"/>
    <property type="project" value="UniProtKB-KW"/>
</dbReference>